<proteinExistence type="predicted"/>
<evidence type="ECO:0000313" key="1">
    <source>
        <dbReference type="EMBL" id="JAE17339.1"/>
    </source>
</evidence>
<reference evidence="1" key="1">
    <citation type="submission" date="2014-09" db="EMBL/GenBank/DDBJ databases">
        <authorList>
            <person name="Magalhaes I.L.F."/>
            <person name="Oliveira U."/>
            <person name="Santos F.R."/>
            <person name="Vidigal T.H.D.A."/>
            <person name="Brescovit A.D."/>
            <person name="Santos A.J."/>
        </authorList>
    </citation>
    <scope>NUCLEOTIDE SEQUENCE</scope>
    <source>
        <tissue evidence="1">Shoot tissue taken approximately 20 cm above the soil surface</tissue>
    </source>
</reference>
<accession>A0A0A9G1I7</accession>
<sequence>MAMSMEQTRGTRTILTSYSSRFICRSEPR</sequence>
<name>A0A0A9G1I7_ARUDO</name>
<dbReference type="AlphaFoldDB" id="A0A0A9G1I7"/>
<reference evidence="1" key="2">
    <citation type="journal article" date="2015" name="Data Brief">
        <title>Shoot transcriptome of the giant reed, Arundo donax.</title>
        <authorList>
            <person name="Barrero R.A."/>
            <person name="Guerrero F.D."/>
            <person name="Moolhuijzen P."/>
            <person name="Goolsby J.A."/>
            <person name="Tidwell J."/>
            <person name="Bellgard S.E."/>
            <person name="Bellgard M.I."/>
        </authorList>
    </citation>
    <scope>NUCLEOTIDE SEQUENCE</scope>
    <source>
        <tissue evidence="1">Shoot tissue taken approximately 20 cm above the soil surface</tissue>
    </source>
</reference>
<organism evidence="1">
    <name type="scientific">Arundo donax</name>
    <name type="common">Giant reed</name>
    <name type="synonym">Donax arundinaceus</name>
    <dbReference type="NCBI Taxonomy" id="35708"/>
    <lineage>
        <taxon>Eukaryota</taxon>
        <taxon>Viridiplantae</taxon>
        <taxon>Streptophyta</taxon>
        <taxon>Embryophyta</taxon>
        <taxon>Tracheophyta</taxon>
        <taxon>Spermatophyta</taxon>
        <taxon>Magnoliopsida</taxon>
        <taxon>Liliopsida</taxon>
        <taxon>Poales</taxon>
        <taxon>Poaceae</taxon>
        <taxon>PACMAD clade</taxon>
        <taxon>Arundinoideae</taxon>
        <taxon>Arundineae</taxon>
        <taxon>Arundo</taxon>
    </lineage>
</organism>
<dbReference type="EMBL" id="GBRH01180557">
    <property type="protein sequence ID" value="JAE17339.1"/>
    <property type="molecule type" value="Transcribed_RNA"/>
</dbReference>
<protein>
    <submittedName>
        <fullName evidence="1">Uncharacterized protein</fullName>
    </submittedName>
</protein>